<proteinExistence type="inferred from homology"/>
<dbReference type="Gene3D" id="1.20.1260.100">
    <property type="entry name" value="TspO/MBR protein"/>
    <property type="match status" value="1"/>
</dbReference>
<comment type="similarity">
    <text evidence="2">Belongs to the TspO/BZRP family.</text>
</comment>
<reference evidence="7" key="2">
    <citation type="journal article" date="2019" name="Curr. Biol.">
        <title>Chromatin organization in early land plants reveals an ancestral association between H3K27me3, transposons, and constitutive heterochromatin.</title>
        <authorList>
            <person name="Montgomery S.A."/>
            <person name="Tanizawa Y."/>
            <person name="Galik B."/>
            <person name="Wang N."/>
            <person name="Ito T."/>
            <person name="Mochizuki T."/>
            <person name="Akimcheva S."/>
            <person name="Bowman J."/>
            <person name="Cognat V."/>
            <person name="Drouard L."/>
            <person name="Ekker H."/>
            <person name="Houng S."/>
            <person name="Kohchi T."/>
            <person name="Lin S."/>
            <person name="Liu L.D."/>
            <person name="Nakamura Y."/>
            <person name="Valeeva L.R."/>
            <person name="Shakirov E.V."/>
            <person name="Shippen D.E."/>
            <person name="Wei W."/>
            <person name="Yagura M."/>
            <person name="Yamaoka S."/>
            <person name="Yamato K.T."/>
            <person name="Liu C."/>
            <person name="Berger F."/>
        </authorList>
    </citation>
    <scope>NUCLEOTIDE SEQUENCE [LARGE SCALE GENOMIC DNA]</scope>
    <source>
        <strain evidence="7">Tak-1</strain>
    </source>
</reference>
<reference evidence="10" key="3">
    <citation type="journal article" date="2020" name="Curr. Biol.">
        <title>Chromatin organization in early land plants reveals an ancestral association between H3K27me3, transposons, and constitutive heterochromatin.</title>
        <authorList>
            <person name="Montgomery S.A."/>
            <person name="Tanizawa Y."/>
            <person name="Galik B."/>
            <person name="Wang N."/>
            <person name="Ito T."/>
            <person name="Mochizuki T."/>
            <person name="Akimcheva S."/>
            <person name="Bowman J.L."/>
            <person name="Cognat V."/>
            <person name="Marechal-Drouard L."/>
            <person name="Ekker H."/>
            <person name="Hong S.F."/>
            <person name="Kohchi T."/>
            <person name="Lin S.S."/>
            <person name="Liu L.D."/>
            <person name="Nakamura Y."/>
            <person name="Valeeva L.R."/>
            <person name="Shakirov E.V."/>
            <person name="Shippen D.E."/>
            <person name="Wei W.L."/>
            <person name="Yagura M."/>
            <person name="Yamaoka S."/>
            <person name="Yamato K.T."/>
            <person name="Liu C."/>
            <person name="Berger F."/>
        </authorList>
    </citation>
    <scope>NUCLEOTIDE SEQUENCE [LARGE SCALE GENOMIC DNA]</scope>
    <source>
        <strain evidence="10">Tak-1</strain>
    </source>
</reference>
<evidence type="ECO:0000256" key="2">
    <source>
        <dbReference type="ARBA" id="ARBA00007524"/>
    </source>
</evidence>
<keyword evidence="9" id="KW-1185">Reference proteome</keyword>
<evidence type="ECO:0000256" key="1">
    <source>
        <dbReference type="ARBA" id="ARBA00004141"/>
    </source>
</evidence>
<organism evidence="8 9">
    <name type="scientific">Marchantia polymorpha subsp. ruderalis</name>
    <dbReference type="NCBI Taxonomy" id="1480154"/>
    <lineage>
        <taxon>Eukaryota</taxon>
        <taxon>Viridiplantae</taxon>
        <taxon>Streptophyta</taxon>
        <taxon>Embryophyta</taxon>
        <taxon>Marchantiophyta</taxon>
        <taxon>Marchantiopsida</taxon>
        <taxon>Marchantiidae</taxon>
        <taxon>Marchantiales</taxon>
        <taxon>Marchantiaceae</taxon>
        <taxon>Marchantia</taxon>
    </lineage>
</organism>
<feature type="transmembrane region" description="Helical" evidence="6">
    <location>
        <begin position="125"/>
        <end position="145"/>
    </location>
</feature>
<dbReference type="Pfam" id="PF03073">
    <property type="entry name" value="TspO_MBR"/>
    <property type="match status" value="1"/>
</dbReference>
<dbReference type="Proteomes" id="UP000077202">
    <property type="component" value="Unassembled WGS sequence"/>
</dbReference>
<dbReference type="GO" id="GO:0016020">
    <property type="term" value="C:membrane"/>
    <property type="evidence" value="ECO:0007669"/>
    <property type="project" value="UniProtKB-SubCell"/>
</dbReference>
<dbReference type="EMBL" id="AP019872">
    <property type="protein sequence ID" value="BBN17179.1"/>
    <property type="molecule type" value="Genomic_DNA"/>
</dbReference>
<evidence type="ECO:0000313" key="9">
    <source>
        <dbReference type="Proteomes" id="UP000077202"/>
    </source>
</evidence>
<dbReference type="InterPro" id="IPR038330">
    <property type="entry name" value="TspO/MBR-related_sf"/>
</dbReference>
<protein>
    <submittedName>
        <fullName evidence="8">Uncharacterized protein</fullName>
    </submittedName>
</protein>
<keyword evidence="3 6" id="KW-0812">Transmembrane</keyword>
<dbReference type="PANTHER" id="PTHR10057">
    <property type="entry name" value="PERIPHERAL-TYPE BENZODIAZEPINE RECEPTOR"/>
    <property type="match status" value="1"/>
</dbReference>
<reference evidence="8 9" key="1">
    <citation type="submission" date="2016-03" db="EMBL/GenBank/DDBJ databases">
        <title>Mechanisms controlling the formation of the plant cell surface in tip-growing cells are functionally conserved among land plants.</title>
        <authorList>
            <person name="Honkanen S."/>
            <person name="Jones V.A."/>
            <person name="Morieri G."/>
            <person name="Champion C."/>
            <person name="Hetherington A.J."/>
            <person name="Kelly S."/>
            <person name="Saint-Marcoux D."/>
            <person name="Proust H."/>
            <person name="Prescott H."/>
            <person name="Dolan L."/>
        </authorList>
    </citation>
    <scope>NUCLEOTIDE SEQUENCE [LARGE SCALE GENOMIC DNA]</scope>
    <source>
        <strain evidence="9">cv. Tak-1 and cv. Tak-2</strain>
        <tissue evidence="8">Whole gametophyte</tissue>
    </source>
</reference>
<comment type="subcellular location">
    <subcellularLocation>
        <location evidence="1">Membrane</location>
        <topology evidence="1">Multi-pass membrane protein</topology>
    </subcellularLocation>
</comment>
<evidence type="ECO:0000313" key="8">
    <source>
        <dbReference type="EMBL" id="OAE34422.1"/>
    </source>
</evidence>
<feature type="transmembrane region" description="Helical" evidence="6">
    <location>
        <begin position="100"/>
        <end position="119"/>
    </location>
</feature>
<keyword evidence="5 6" id="KW-0472">Membrane</keyword>
<dbReference type="EMBL" id="LVLJ01000408">
    <property type="protein sequence ID" value="OAE34422.1"/>
    <property type="molecule type" value="Genomic_DNA"/>
</dbReference>
<evidence type="ECO:0000256" key="6">
    <source>
        <dbReference type="SAM" id="Phobius"/>
    </source>
</evidence>
<evidence type="ECO:0000256" key="3">
    <source>
        <dbReference type="ARBA" id="ARBA00022692"/>
    </source>
</evidence>
<name>A0A176WQ34_MARPO</name>
<evidence type="ECO:0000256" key="5">
    <source>
        <dbReference type="ARBA" id="ARBA00023136"/>
    </source>
</evidence>
<dbReference type="CDD" id="cd15904">
    <property type="entry name" value="TSPO_MBR"/>
    <property type="match status" value="1"/>
</dbReference>
<dbReference type="InterPro" id="IPR004307">
    <property type="entry name" value="TspO_MBR"/>
</dbReference>
<dbReference type="AlphaFoldDB" id="A0A176WQ34"/>
<sequence length="197" mass="22007">MASLEGVDRRTLLTEREKWNFYAIAMLIVAIAIPVGLGFLGSTFGGGGGESDWYKSLDKPSWTPPGYVFPIMWTTLYILMGIASYLIWKEGGFRVQAYPLAVYALQLVLNLAWTPLFFGLHRPDISLGEIVVLWLAVAGTIYMFFHVNHVAAYLLIPYILWLTVATALNAYIYMHNPILSGDAYHDITTPLRGPNST</sequence>
<accession>A0A176WQ34</accession>
<gene>
    <name evidence="8" type="ORF">AXG93_4875s1420</name>
    <name evidence="7" type="ORF">Mp_7g12600</name>
</gene>
<feature type="transmembrane region" description="Helical" evidence="6">
    <location>
        <begin position="152"/>
        <end position="174"/>
    </location>
</feature>
<dbReference type="FunFam" id="1.20.1260.100:FF:000001">
    <property type="entry name" value="translocator protein 2"/>
    <property type="match status" value="1"/>
</dbReference>
<feature type="transmembrane region" description="Helical" evidence="6">
    <location>
        <begin position="67"/>
        <end position="88"/>
    </location>
</feature>
<dbReference type="Proteomes" id="UP001162541">
    <property type="component" value="Chromosome 7"/>
</dbReference>
<evidence type="ECO:0000256" key="4">
    <source>
        <dbReference type="ARBA" id="ARBA00022989"/>
    </source>
</evidence>
<evidence type="ECO:0000313" key="7">
    <source>
        <dbReference type="EMBL" id="BBN17179.1"/>
    </source>
</evidence>
<keyword evidence="4 6" id="KW-1133">Transmembrane helix</keyword>
<feature type="transmembrane region" description="Helical" evidence="6">
    <location>
        <begin position="21"/>
        <end position="47"/>
    </location>
</feature>
<dbReference type="PANTHER" id="PTHR10057:SF16">
    <property type="entry name" value="PERIPHERAL-TYPE BENZODIAZEPINE RECEPTOR-RELATED"/>
    <property type="match status" value="1"/>
</dbReference>
<evidence type="ECO:0000313" key="10">
    <source>
        <dbReference type="Proteomes" id="UP001162541"/>
    </source>
</evidence>